<proteinExistence type="inferred from homology"/>
<accession>A0A812JPN4</accession>
<dbReference type="OrthoDB" id="272289at2759"/>
<dbReference type="Proteomes" id="UP000649617">
    <property type="component" value="Unassembled WGS sequence"/>
</dbReference>
<protein>
    <submittedName>
        <fullName evidence="4">Abn-ts protein</fullName>
    </submittedName>
</protein>
<dbReference type="AlphaFoldDB" id="A0A812JPN4"/>
<dbReference type="PANTHER" id="PTHR42812:SF5">
    <property type="entry name" value="ENDO-ARABINASE"/>
    <property type="match status" value="1"/>
</dbReference>
<keyword evidence="2" id="KW-0378">Hydrolase</keyword>
<sequence length="114" mass="12213">MRELDASGTALAGGSEVLQLIRNDLPWEGSVVEGPFLIKRGHYYYLFYSGECYANHRYCVGVARSEQVTGPYEKAAAPILSSGRGFAGPGHCVVVTDLGGDATGLEDQIDMKPS</sequence>
<keyword evidence="5" id="KW-1185">Reference proteome</keyword>
<evidence type="ECO:0000313" key="5">
    <source>
        <dbReference type="Proteomes" id="UP000649617"/>
    </source>
</evidence>
<organism evidence="4 5">
    <name type="scientific">Symbiodinium pilosum</name>
    <name type="common">Dinoflagellate</name>
    <dbReference type="NCBI Taxonomy" id="2952"/>
    <lineage>
        <taxon>Eukaryota</taxon>
        <taxon>Sar</taxon>
        <taxon>Alveolata</taxon>
        <taxon>Dinophyceae</taxon>
        <taxon>Suessiales</taxon>
        <taxon>Symbiodiniaceae</taxon>
        <taxon>Symbiodinium</taxon>
    </lineage>
</organism>
<dbReference type="EMBL" id="CAJNIZ010002435">
    <property type="protein sequence ID" value="CAE7210496.1"/>
    <property type="molecule type" value="Genomic_DNA"/>
</dbReference>
<dbReference type="PANTHER" id="PTHR42812">
    <property type="entry name" value="BETA-XYLOSIDASE"/>
    <property type="match status" value="1"/>
</dbReference>
<dbReference type="InterPro" id="IPR006710">
    <property type="entry name" value="Glyco_hydro_43"/>
</dbReference>
<dbReference type="InterPro" id="IPR023296">
    <property type="entry name" value="Glyco_hydro_beta-prop_sf"/>
</dbReference>
<dbReference type="Pfam" id="PF04616">
    <property type="entry name" value="Glyco_hydro_43"/>
    <property type="match status" value="1"/>
</dbReference>
<gene>
    <name evidence="4" type="primary">abn-ts</name>
    <name evidence="4" type="ORF">SPIL2461_LOCUS2267</name>
</gene>
<dbReference type="GO" id="GO:0005975">
    <property type="term" value="P:carbohydrate metabolic process"/>
    <property type="evidence" value="ECO:0007669"/>
    <property type="project" value="InterPro"/>
</dbReference>
<dbReference type="GO" id="GO:0004553">
    <property type="term" value="F:hydrolase activity, hydrolyzing O-glycosyl compounds"/>
    <property type="evidence" value="ECO:0007669"/>
    <property type="project" value="InterPro"/>
</dbReference>
<evidence type="ECO:0000256" key="3">
    <source>
        <dbReference type="ARBA" id="ARBA00023295"/>
    </source>
</evidence>
<dbReference type="SUPFAM" id="SSF75005">
    <property type="entry name" value="Arabinanase/levansucrase/invertase"/>
    <property type="match status" value="1"/>
</dbReference>
<reference evidence="4" key="1">
    <citation type="submission" date="2021-02" db="EMBL/GenBank/DDBJ databases">
        <authorList>
            <person name="Dougan E. K."/>
            <person name="Rhodes N."/>
            <person name="Thang M."/>
            <person name="Chan C."/>
        </authorList>
    </citation>
    <scope>NUCLEOTIDE SEQUENCE</scope>
</reference>
<keyword evidence="3" id="KW-0326">Glycosidase</keyword>
<evidence type="ECO:0000313" key="4">
    <source>
        <dbReference type="EMBL" id="CAE7210496.1"/>
    </source>
</evidence>
<comment type="similarity">
    <text evidence="1">Belongs to the glycosyl hydrolase 43 family.</text>
</comment>
<comment type="caution">
    <text evidence="4">The sequence shown here is derived from an EMBL/GenBank/DDBJ whole genome shotgun (WGS) entry which is preliminary data.</text>
</comment>
<name>A0A812JPN4_SYMPI</name>
<dbReference type="Gene3D" id="2.115.10.20">
    <property type="entry name" value="Glycosyl hydrolase domain, family 43"/>
    <property type="match status" value="1"/>
</dbReference>
<evidence type="ECO:0000256" key="2">
    <source>
        <dbReference type="ARBA" id="ARBA00022801"/>
    </source>
</evidence>
<dbReference type="InterPro" id="IPR051795">
    <property type="entry name" value="Glycosyl_Hydrlase_43"/>
</dbReference>
<evidence type="ECO:0000256" key="1">
    <source>
        <dbReference type="ARBA" id="ARBA00009865"/>
    </source>
</evidence>